<evidence type="ECO:0000256" key="4">
    <source>
        <dbReference type="ARBA" id="ARBA00023295"/>
    </source>
</evidence>
<keyword evidence="2" id="KW-0378">Hydrolase</keyword>
<dbReference type="GO" id="GO:0004558">
    <property type="term" value="F:alpha-1,4-glucosidase activity"/>
    <property type="evidence" value="ECO:0007669"/>
    <property type="project" value="TreeGrafter"/>
</dbReference>
<dbReference type="FunFam" id="2.60.40.1180:FF:000001">
    <property type="entry name" value="Maltase-glucoamylase, intestinal"/>
    <property type="match status" value="1"/>
</dbReference>
<keyword evidence="6" id="KW-1185">Reference proteome</keyword>
<evidence type="ECO:0000313" key="6">
    <source>
        <dbReference type="Proteomes" id="UP000515152"/>
    </source>
</evidence>
<dbReference type="RefSeq" id="XP_042560786.1">
    <property type="nucleotide sequence ID" value="XM_042704852.1"/>
</dbReference>
<dbReference type="AlphaFoldDB" id="A0A8M1K9Q7"/>
<gene>
    <name evidence="7" type="primary">LOC122130197</name>
</gene>
<dbReference type="KEGG" id="char:122130197"/>
<sequence length="240" mass="27184">MKEALLLRYSLFPVLYTLFHHAHASGHTVARPLLFEFPRDQRTYALDKQFLWGKSLLVTPVLEPGVEYVVGYFPKGLWYDFYTGDSLASSGEDIKLQAPLDKINLHLREGSIIPTQRPNITLWVSSGQPMHLIGALSEDGVAEGDLFWDDGETIATYENNQHAYIRFRVQKSTMTSEVLQANVEASYITVETVSFYGVKPEPKRVTVNSQDADFTYRANQVLTVTNLGLNLSQNFTISWM</sequence>
<dbReference type="Pfam" id="PF21365">
    <property type="entry name" value="Glyco_hydro_31_3rd"/>
    <property type="match status" value="1"/>
</dbReference>
<proteinExistence type="inferred from homology"/>
<keyword evidence="3" id="KW-0325">Glycoprotein</keyword>
<evidence type="ECO:0000313" key="7">
    <source>
        <dbReference type="RefSeq" id="XP_042560786.1"/>
    </source>
</evidence>
<dbReference type="GeneID" id="122130197"/>
<organism evidence="6 7">
    <name type="scientific">Clupea harengus</name>
    <name type="common">Atlantic herring</name>
    <dbReference type="NCBI Taxonomy" id="7950"/>
    <lineage>
        <taxon>Eukaryota</taxon>
        <taxon>Metazoa</taxon>
        <taxon>Chordata</taxon>
        <taxon>Craniata</taxon>
        <taxon>Vertebrata</taxon>
        <taxon>Euteleostomi</taxon>
        <taxon>Actinopterygii</taxon>
        <taxon>Neopterygii</taxon>
        <taxon>Teleostei</taxon>
        <taxon>Clupei</taxon>
        <taxon>Clupeiformes</taxon>
        <taxon>Clupeoidei</taxon>
        <taxon>Clupeidae</taxon>
        <taxon>Clupea</taxon>
    </lineage>
</organism>
<reference evidence="7" key="1">
    <citation type="submission" date="2025-08" db="UniProtKB">
        <authorList>
            <consortium name="RefSeq"/>
        </authorList>
    </citation>
    <scope>IDENTIFICATION</scope>
</reference>
<evidence type="ECO:0000256" key="3">
    <source>
        <dbReference type="ARBA" id="ARBA00023180"/>
    </source>
</evidence>
<dbReference type="InterPro" id="IPR048395">
    <property type="entry name" value="Glyco_hydro_31_C"/>
</dbReference>
<name>A0A8M1K9Q7_CLUHA</name>
<evidence type="ECO:0000259" key="5">
    <source>
        <dbReference type="Pfam" id="PF21365"/>
    </source>
</evidence>
<evidence type="ECO:0000256" key="1">
    <source>
        <dbReference type="ARBA" id="ARBA00007806"/>
    </source>
</evidence>
<dbReference type="PANTHER" id="PTHR22762">
    <property type="entry name" value="ALPHA-GLUCOSIDASE"/>
    <property type="match status" value="1"/>
</dbReference>
<feature type="domain" description="Glycosyl hydrolase family 31 C-terminal" evidence="5">
    <location>
        <begin position="26"/>
        <end position="113"/>
    </location>
</feature>
<comment type="similarity">
    <text evidence="1">Belongs to the glycosyl hydrolase 31 family.</text>
</comment>
<dbReference type="Proteomes" id="UP000515152">
    <property type="component" value="Unplaced"/>
</dbReference>
<protein>
    <submittedName>
        <fullName evidence="7">Lysosomal alpha-glucosidase-like</fullName>
    </submittedName>
</protein>
<accession>A0A8M1K9Q7</accession>
<dbReference type="OrthoDB" id="5839090at2759"/>
<evidence type="ECO:0000256" key="2">
    <source>
        <dbReference type="ARBA" id="ARBA00022801"/>
    </source>
</evidence>
<dbReference type="PANTHER" id="PTHR22762:SF104">
    <property type="entry name" value="P-TYPE DOMAIN-CONTAINING PROTEIN"/>
    <property type="match status" value="1"/>
</dbReference>
<keyword evidence="4" id="KW-0326">Glycosidase</keyword>